<dbReference type="PANTHER" id="PTHR12815">
    <property type="entry name" value="SORTING AND ASSEMBLY MACHINERY SAMM50 PROTEIN FAMILY MEMBER"/>
    <property type="match status" value="1"/>
</dbReference>
<gene>
    <name evidence="1" type="ORF">E1A91_A04G091400v1</name>
</gene>
<dbReference type="AlphaFoldDB" id="A0A5D2ZQ25"/>
<organism evidence="1 2">
    <name type="scientific">Gossypium mustelinum</name>
    <name type="common">Cotton</name>
    <name type="synonym">Gossypium caicoense</name>
    <dbReference type="NCBI Taxonomy" id="34275"/>
    <lineage>
        <taxon>Eukaryota</taxon>
        <taxon>Viridiplantae</taxon>
        <taxon>Streptophyta</taxon>
        <taxon>Embryophyta</taxon>
        <taxon>Tracheophyta</taxon>
        <taxon>Spermatophyta</taxon>
        <taxon>Magnoliopsida</taxon>
        <taxon>eudicotyledons</taxon>
        <taxon>Gunneridae</taxon>
        <taxon>Pentapetalae</taxon>
        <taxon>rosids</taxon>
        <taxon>malvids</taxon>
        <taxon>Malvales</taxon>
        <taxon>Malvaceae</taxon>
        <taxon>Malvoideae</taxon>
        <taxon>Gossypium</taxon>
    </lineage>
</organism>
<name>A0A5D2ZQ25_GOSMU</name>
<accession>A0A5D2ZQ25</accession>
<dbReference type="EMBL" id="CM017639">
    <property type="protein sequence ID" value="TYJ39756.1"/>
    <property type="molecule type" value="Genomic_DNA"/>
</dbReference>
<dbReference type="GO" id="GO:0016020">
    <property type="term" value="C:membrane"/>
    <property type="evidence" value="ECO:0007669"/>
    <property type="project" value="TreeGrafter"/>
</dbReference>
<evidence type="ECO:0000313" key="1">
    <source>
        <dbReference type="EMBL" id="TYJ39756.1"/>
    </source>
</evidence>
<keyword evidence="2" id="KW-1185">Reference proteome</keyword>
<sequence length="147" mass="16741">MKDFYGSPLTASGKPYDDMLVAEFECVYNGSGDQGSSMFAFNIEQGLPVMPGWLFFNRVNARARKGVEIGPTRLLLRCIVCFKGKEMWIQCQLWVLWQMSVSFLNQLELFILKFSSAHSKDAWDMAAEICLSHLPSLVEDRNAEFQV</sequence>
<dbReference type="PANTHER" id="PTHR12815:SF32">
    <property type="entry name" value="OUTER ENVELOPE PROTEIN 80, CHLOROPLASTIC"/>
    <property type="match status" value="1"/>
</dbReference>
<reference evidence="1 2" key="1">
    <citation type="submission" date="2019-07" db="EMBL/GenBank/DDBJ databases">
        <title>WGS assembly of Gossypium mustelinum.</title>
        <authorList>
            <person name="Chen Z.J."/>
            <person name="Sreedasyam A."/>
            <person name="Ando A."/>
            <person name="Song Q."/>
            <person name="De L."/>
            <person name="Hulse-Kemp A."/>
            <person name="Ding M."/>
            <person name="Ye W."/>
            <person name="Kirkbride R."/>
            <person name="Jenkins J."/>
            <person name="Plott C."/>
            <person name="Lovell J."/>
            <person name="Lin Y.-M."/>
            <person name="Vaughn R."/>
            <person name="Liu B."/>
            <person name="Li W."/>
            <person name="Simpson S."/>
            <person name="Scheffler B."/>
            <person name="Saski C."/>
            <person name="Grover C."/>
            <person name="Hu G."/>
            <person name="Conover J."/>
            <person name="Carlson J."/>
            <person name="Shu S."/>
            <person name="Boston L."/>
            <person name="Williams M."/>
            <person name="Peterson D."/>
            <person name="Mcgee K."/>
            <person name="Jones D."/>
            <person name="Wendel J."/>
            <person name="Stelly D."/>
            <person name="Grimwood J."/>
            <person name="Schmutz J."/>
        </authorList>
    </citation>
    <scope>NUCLEOTIDE SEQUENCE [LARGE SCALE GENOMIC DNA]</scope>
    <source>
        <strain evidence="1">1408120.09</strain>
    </source>
</reference>
<protein>
    <submittedName>
        <fullName evidence="1">Uncharacterized protein</fullName>
    </submittedName>
</protein>
<dbReference type="Proteomes" id="UP000323597">
    <property type="component" value="Chromosome A04"/>
</dbReference>
<dbReference type="InterPro" id="IPR039910">
    <property type="entry name" value="D15-like"/>
</dbReference>
<proteinExistence type="predicted"/>
<dbReference type="GO" id="GO:0009658">
    <property type="term" value="P:chloroplast organization"/>
    <property type="evidence" value="ECO:0007669"/>
    <property type="project" value="TreeGrafter"/>
</dbReference>
<dbReference type="GO" id="GO:0009793">
    <property type="term" value="P:embryo development ending in seed dormancy"/>
    <property type="evidence" value="ECO:0007669"/>
    <property type="project" value="TreeGrafter"/>
</dbReference>
<evidence type="ECO:0000313" key="2">
    <source>
        <dbReference type="Proteomes" id="UP000323597"/>
    </source>
</evidence>